<dbReference type="InterPro" id="IPR036047">
    <property type="entry name" value="F-box-like_dom_sf"/>
</dbReference>
<keyword evidence="3" id="KW-1185">Reference proteome</keyword>
<dbReference type="InterPro" id="IPR001810">
    <property type="entry name" value="F-box_dom"/>
</dbReference>
<gene>
    <name evidence="2" type="ORF">L486_05242</name>
</gene>
<evidence type="ECO:0000313" key="2">
    <source>
        <dbReference type="EMBL" id="OCF57777.1"/>
    </source>
</evidence>
<evidence type="ECO:0000259" key="1">
    <source>
        <dbReference type="PROSITE" id="PS50181"/>
    </source>
</evidence>
<dbReference type="SUPFAM" id="SSF81383">
    <property type="entry name" value="F-box domain"/>
    <property type="match status" value="1"/>
</dbReference>
<feature type="domain" description="F-box" evidence="1">
    <location>
        <begin position="1"/>
        <end position="44"/>
    </location>
</feature>
<proteinExistence type="predicted"/>
<protein>
    <recommendedName>
        <fullName evidence="1">F-box domain-containing protein</fullName>
    </recommendedName>
</protein>
<accession>A0A1B9IQI0</accession>
<dbReference type="CDD" id="cd09917">
    <property type="entry name" value="F-box_SF"/>
    <property type="match status" value="1"/>
</dbReference>
<dbReference type="SMART" id="SM00256">
    <property type="entry name" value="FBOX"/>
    <property type="match status" value="1"/>
</dbReference>
<dbReference type="EMBL" id="KI669463">
    <property type="protein sequence ID" value="OCF57777.1"/>
    <property type="molecule type" value="Genomic_DNA"/>
</dbReference>
<dbReference type="AlphaFoldDB" id="A0A1B9IQI0"/>
<reference evidence="2 3" key="1">
    <citation type="submission" date="2013-07" db="EMBL/GenBank/DDBJ databases">
        <title>The Genome Sequence of Kwoniella mangroviensis CBS10435.</title>
        <authorList>
            <consortium name="The Broad Institute Genome Sequencing Platform"/>
            <person name="Cuomo C."/>
            <person name="Litvintseva A."/>
            <person name="Chen Y."/>
            <person name="Heitman J."/>
            <person name="Sun S."/>
            <person name="Springer D."/>
            <person name="Dromer F."/>
            <person name="Young S.K."/>
            <person name="Zeng Q."/>
            <person name="Gargeya S."/>
            <person name="Fitzgerald M."/>
            <person name="Abouelleil A."/>
            <person name="Alvarado L."/>
            <person name="Berlin A.M."/>
            <person name="Chapman S.B."/>
            <person name="Dewar J."/>
            <person name="Goldberg J."/>
            <person name="Griggs A."/>
            <person name="Gujja S."/>
            <person name="Hansen M."/>
            <person name="Howarth C."/>
            <person name="Imamovic A."/>
            <person name="Larimer J."/>
            <person name="McCowan C."/>
            <person name="Murphy C."/>
            <person name="Pearson M."/>
            <person name="Priest M."/>
            <person name="Roberts A."/>
            <person name="Saif S."/>
            <person name="Shea T."/>
            <person name="Sykes S."/>
            <person name="Wortman J."/>
            <person name="Nusbaum C."/>
            <person name="Birren B."/>
        </authorList>
    </citation>
    <scope>NUCLEOTIDE SEQUENCE [LARGE SCALE GENOMIC DNA]</scope>
    <source>
        <strain evidence="2 3">CBS 10435</strain>
    </source>
</reference>
<dbReference type="OrthoDB" id="2745718at2759"/>
<organism evidence="2 3">
    <name type="scientific">Kwoniella mangroviensis CBS 10435</name>
    <dbReference type="NCBI Taxonomy" id="1331196"/>
    <lineage>
        <taxon>Eukaryota</taxon>
        <taxon>Fungi</taxon>
        <taxon>Dikarya</taxon>
        <taxon>Basidiomycota</taxon>
        <taxon>Agaricomycotina</taxon>
        <taxon>Tremellomycetes</taxon>
        <taxon>Tremellales</taxon>
        <taxon>Cryptococcaceae</taxon>
        <taxon>Kwoniella</taxon>
    </lineage>
</organism>
<dbReference type="Pfam" id="PF00646">
    <property type="entry name" value="F-box"/>
    <property type="match status" value="1"/>
</dbReference>
<reference evidence="3" key="2">
    <citation type="submission" date="2013-12" db="EMBL/GenBank/DDBJ databases">
        <title>Evolution of pathogenesis and genome organization in the Tremellales.</title>
        <authorList>
            <person name="Cuomo C."/>
            <person name="Litvintseva A."/>
            <person name="Heitman J."/>
            <person name="Chen Y."/>
            <person name="Sun S."/>
            <person name="Springer D."/>
            <person name="Dromer F."/>
            <person name="Young S."/>
            <person name="Zeng Q."/>
            <person name="Chapman S."/>
            <person name="Gujja S."/>
            <person name="Saif S."/>
            <person name="Birren B."/>
        </authorList>
    </citation>
    <scope>NUCLEOTIDE SEQUENCE [LARGE SCALE GENOMIC DNA]</scope>
    <source>
        <strain evidence="3">CBS 10435</strain>
    </source>
</reference>
<dbReference type="PROSITE" id="PS50181">
    <property type="entry name" value="FBOX"/>
    <property type="match status" value="1"/>
</dbReference>
<dbReference type="Proteomes" id="UP000092583">
    <property type="component" value="Unassembled WGS sequence"/>
</dbReference>
<name>A0A1B9IQI0_9TREE</name>
<sequence length="596" mass="67825">MLQLPDDLLEICLARLTPRDIIACASTCKRINSIVTTSIVIQLKLHRCLYHGALPHDLPVKSNTTQSAHDQLVSLLREQQAFQDFRPVRSEYELGEGRTILCIHDDYMAVGLNDRAIDVEGQQPDSDGKYFLFELRPLQTSPESTQEARKIVFRVSFRPEYRTLLVDLGRNFIIVNDNSPVDVLHIRLHIFKAFHTDDQLEYQGAGIMDLSHHFQDESSSNWTRMTLGPEDTITISRGNHVKTFSWKDGSLVKSLKLPGNAEPWFDWTWLGCDLLVVLATLQIPRPEHESADDGLPFDYLQCLLVYQGKDLPLISSELPNPPTLALSLPGRQSDFPTHLQARLSSSIDFRKISGCEMLQARGMESETLYLHMNFGVNYDERQMRYEKRYNSFMVFPPGKFRELVDTHITIRSRMLDVSTFPDPNEIIMIHPRYWCRYSFWTLDPVSSGQPGCPSFGSNLITYVESMNGYYDWESHEEVVSGDVGINLWNFACGITRSHPPLGYGLGGLGVSLKLLKRIECSKVAGDDTTFRSSIRTVVPTTDEALGATRSFGSYKFWSDKNVDAIHYHAGKIMVQYQDSTVDIWTLYEHKNGGYSD</sequence>
<evidence type="ECO:0000313" key="3">
    <source>
        <dbReference type="Proteomes" id="UP000092583"/>
    </source>
</evidence>